<dbReference type="PANTHER" id="PTHR46638">
    <property type="entry name" value="CORRINOID ADENOSYLTRANSFERASE"/>
    <property type="match status" value="1"/>
</dbReference>
<sequence>MSNLDKRETAGKQDSGRRGLTLVYTGEGKGKTTAALGLALRAAGRGMKVLILQFIKSPERTYGEKIALERLGVEICQLGIGFTWTKTPEEHREALARAWKISKERVMSGDYDLVILDEINNALAIKSFPIDDVLPMAEVLNLIQNRPPHLHLVLTGRNAHEKVMEAADLVSRVEAVKHYYHEGIPAVRGIEF</sequence>
<protein>
    <submittedName>
        <fullName evidence="1">Cob(I)yrinic acid a,c-diamide adenosyltransferase</fullName>
        <ecNumber evidence="1">2.5.1.17</ecNumber>
    </submittedName>
</protein>
<dbReference type="Proteomes" id="UP000530514">
    <property type="component" value="Unassembled WGS sequence"/>
</dbReference>
<organism evidence="1 2">
    <name type="scientific">Thermoactinomyces daqus</name>
    <dbReference type="NCBI Taxonomy" id="1329516"/>
    <lineage>
        <taxon>Bacteria</taxon>
        <taxon>Bacillati</taxon>
        <taxon>Bacillota</taxon>
        <taxon>Bacilli</taxon>
        <taxon>Bacillales</taxon>
        <taxon>Thermoactinomycetaceae</taxon>
        <taxon>Thermoactinomyces</taxon>
    </lineage>
</organism>
<dbReference type="SUPFAM" id="SSF52540">
    <property type="entry name" value="P-loop containing nucleoside triphosphate hydrolases"/>
    <property type="match status" value="1"/>
</dbReference>
<keyword evidence="2" id="KW-1185">Reference proteome</keyword>
<evidence type="ECO:0000313" key="1">
    <source>
        <dbReference type="EMBL" id="MBA4544111.1"/>
    </source>
</evidence>
<dbReference type="EMBL" id="JACEIP010000028">
    <property type="protein sequence ID" value="MBA4544111.1"/>
    <property type="molecule type" value="Genomic_DNA"/>
</dbReference>
<dbReference type="AlphaFoldDB" id="A0A7W2AIU4"/>
<proteinExistence type="predicted"/>
<dbReference type="PANTHER" id="PTHR46638:SF1">
    <property type="entry name" value="CORRINOID ADENOSYLTRANSFERASE"/>
    <property type="match status" value="1"/>
</dbReference>
<dbReference type="EC" id="2.5.1.17" evidence="1"/>
<dbReference type="RefSeq" id="WP_033101524.1">
    <property type="nucleotide sequence ID" value="NZ_JACEIP010000028.1"/>
</dbReference>
<keyword evidence="1" id="KW-0808">Transferase</keyword>
<dbReference type="NCBIfam" id="TIGR00708">
    <property type="entry name" value="cobA"/>
    <property type="match status" value="1"/>
</dbReference>
<dbReference type="GO" id="GO:0009236">
    <property type="term" value="P:cobalamin biosynthetic process"/>
    <property type="evidence" value="ECO:0007669"/>
    <property type="project" value="InterPro"/>
</dbReference>
<dbReference type="Gene3D" id="3.40.50.300">
    <property type="entry name" value="P-loop containing nucleotide triphosphate hydrolases"/>
    <property type="match status" value="1"/>
</dbReference>
<dbReference type="Pfam" id="PF02572">
    <property type="entry name" value="CobA_CobO_BtuR"/>
    <property type="match status" value="1"/>
</dbReference>
<accession>A0A7W2AIU4</accession>
<dbReference type="InterPro" id="IPR003724">
    <property type="entry name" value="CblAdoTrfase_CobA"/>
</dbReference>
<dbReference type="NCBIfam" id="NF004637">
    <property type="entry name" value="PRK05986.1"/>
    <property type="match status" value="1"/>
</dbReference>
<dbReference type="GO" id="GO:0005524">
    <property type="term" value="F:ATP binding"/>
    <property type="evidence" value="ECO:0007669"/>
    <property type="project" value="InterPro"/>
</dbReference>
<gene>
    <name evidence="1" type="primary">cobO</name>
    <name evidence="1" type="ORF">H1164_14595</name>
</gene>
<dbReference type="GO" id="GO:0008817">
    <property type="term" value="F:corrinoid adenosyltransferase activity"/>
    <property type="evidence" value="ECO:0007669"/>
    <property type="project" value="UniProtKB-EC"/>
</dbReference>
<comment type="caution">
    <text evidence="1">The sequence shown here is derived from an EMBL/GenBank/DDBJ whole genome shotgun (WGS) entry which is preliminary data.</text>
</comment>
<dbReference type="OrthoDB" id="9810309at2"/>
<dbReference type="InterPro" id="IPR027417">
    <property type="entry name" value="P-loop_NTPase"/>
</dbReference>
<dbReference type="PIRSF" id="PIRSF015617">
    <property type="entry name" value="Adensltrnsf_CobA"/>
    <property type="match status" value="1"/>
</dbReference>
<name>A0A7W2AIU4_9BACL</name>
<evidence type="ECO:0000313" key="2">
    <source>
        <dbReference type="Proteomes" id="UP000530514"/>
    </source>
</evidence>
<reference evidence="1 2" key="1">
    <citation type="submission" date="2020-07" db="EMBL/GenBank/DDBJ databases">
        <authorList>
            <person name="Feng H."/>
        </authorList>
    </citation>
    <scope>NUCLEOTIDE SEQUENCE [LARGE SCALE GENOMIC DNA]</scope>
    <source>
        <strain evidence="2">s-11</strain>
    </source>
</reference>